<dbReference type="Gene3D" id="3.40.50.150">
    <property type="entry name" value="Vaccinia Virus protein VP39"/>
    <property type="match status" value="1"/>
</dbReference>
<feature type="compositionally biased region" description="Basic and acidic residues" evidence="9">
    <location>
        <begin position="80"/>
        <end position="89"/>
    </location>
</feature>
<dbReference type="GO" id="GO:0016433">
    <property type="term" value="F:rRNA (adenine) methyltransferase activity"/>
    <property type="evidence" value="ECO:0007669"/>
    <property type="project" value="UniProtKB-ARBA"/>
</dbReference>
<dbReference type="Pfam" id="PF05148">
    <property type="entry name" value="Methyltransf_8"/>
    <property type="match status" value="1"/>
</dbReference>
<dbReference type="OrthoDB" id="10258825at2759"/>
<dbReference type="PANTHER" id="PTHR12787:SF0">
    <property type="entry name" value="RIBOSOMAL RNA-PROCESSING PROTEIN 8"/>
    <property type="match status" value="1"/>
</dbReference>
<evidence type="ECO:0000259" key="10">
    <source>
        <dbReference type="Pfam" id="PF14681"/>
    </source>
</evidence>
<feature type="compositionally biased region" description="Low complexity" evidence="9">
    <location>
        <begin position="11"/>
        <end position="23"/>
    </location>
</feature>
<protein>
    <recommendedName>
        <fullName evidence="8">Ribosomal RNA-processing protein 8</fullName>
    </recommendedName>
</protein>
<dbReference type="InterPro" id="IPR029063">
    <property type="entry name" value="SAM-dependent_MTases_sf"/>
</dbReference>
<accession>A0A8H6TD88</accession>
<dbReference type="CDD" id="cd06223">
    <property type="entry name" value="PRTases_typeI"/>
    <property type="match status" value="1"/>
</dbReference>
<dbReference type="PANTHER" id="PTHR12787">
    <property type="entry name" value="RIBOSOMAL RNA-PROCESSING PROTEIN 8"/>
    <property type="match status" value="1"/>
</dbReference>
<keyword evidence="11" id="KW-0328">Glycosyltransferase</keyword>
<dbReference type="GO" id="GO:0016757">
    <property type="term" value="F:glycosyltransferase activity"/>
    <property type="evidence" value="ECO:0007669"/>
    <property type="project" value="UniProtKB-KW"/>
</dbReference>
<keyword evidence="12" id="KW-1185">Reference proteome</keyword>
<feature type="compositionally biased region" description="Basic and acidic residues" evidence="9">
    <location>
        <begin position="30"/>
        <end position="40"/>
    </location>
</feature>
<evidence type="ECO:0000256" key="3">
    <source>
        <dbReference type="ARBA" id="ARBA00022552"/>
    </source>
</evidence>
<gene>
    <name evidence="11" type="ORF">HMN09_00525800</name>
</gene>
<evidence type="ECO:0000256" key="4">
    <source>
        <dbReference type="ARBA" id="ARBA00022603"/>
    </source>
</evidence>
<comment type="similarity">
    <text evidence="2">Belongs to the methyltransferase superfamily. RRP8 family.</text>
</comment>
<dbReference type="InterPro" id="IPR042036">
    <property type="entry name" value="RRP8_N"/>
</dbReference>
<keyword evidence="4" id="KW-0489">Methyltransferase</keyword>
<dbReference type="NCBIfam" id="NF001097">
    <property type="entry name" value="PRK00129.1"/>
    <property type="match status" value="1"/>
</dbReference>
<evidence type="ECO:0000256" key="8">
    <source>
        <dbReference type="ARBA" id="ARBA00076672"/>
    </source>
</evidence>
<sequence>MPLAFDVPGWSVPSSPFSDSGPSSKKRKRPVDDGVSERTSVDLQEFVQKHGHDGDNASTTTTKTTLKALVQKSRDRKRQKREDKLEAKKKTISLPKALKPAEKRKAPENTLSASSSASSIIPPPAKRPKRTHEELPSVEVEEKPLPTIPEETSSLFATDSEPPSVVAARAKLSGARFRLINESLYKSGSKEAHEMMRRDPRMFEEYHRGFRYQVESWPTNPVEHYISVLSKYPARTTIADLGCGDAAMARTLTPKGFNVLSFDLVSDGVFVVEADICSRIPLPGSEPSAGEKSSGDGQVVDVVVCALSLMGTNWIGCLREAWRILRSDGELKIAEVASRFTDVEMFTGVIAAIGFKLKSKDASNTHFTLFEFKKVGSVGKKDKEWADLLKRGGVLKPRPPPTMALNVLSHPVASAQLSILRRTDTTAAQFREGVKMLSLILGLEASRNLQGIEYFPGCRVTTAMLSCGSLNSTRTQQTPIAPFTGTFIKPRIGLTPILRAGLGMTDALLSLFPEAPIYHLGLFREKVTLQPVEYYSKLPSPPSVDMVYLLDPVIATGGTVCAALAMLTDWGMSIKSIKLLSILASQEGIDHVRAEYPELEIWVGGVDATLTSPDGFISPGLGDAGDRLFNTL</sequence>
<evidence type="ECO:0000256" key="2">
    <source>
        <dbReference type="ARBA" id="ARBA00006301"/>
    </source>
</evidence>
<dbReference type="SUPFAM" id="SSF53335">
    <property type="entry name" value="S-adenosyl-L-methionine-dependent methyltransferases"/>
    <property type="match status" value="1"/>
</dbReference>
<proteinExistence type="inferred from homology"/>
<feature type="domain" description="Phosphoribosyltransferase" evidence="10">
    <location>
        <begin position="407"/>
        <end position="631"/>
    </location>
</feature>
<evidence type="ECO:0000256" key="1">
    <source>
        <dbReference type="ARBA" id="ARBA00004604"/>
    </source>
</evidence>
<dbReference type="AlphaFoldDB" id="A0A8H6TD88"/>
<comment type="subcellular location">
    <subcellularLocation>
        <location evidence="1">Nucleus</location>
        <location evidence="1">Nucleolus</location>
    </subcellularLocation>
</comment>
<dbReference type="EMBL" id="JACAZE010000006">
    <property type="protein sequence ID" value="KAF7313690.1"/>
    <property type="molecule type" value="Genomic_DNA"/>
</dbReference>
<keyword evidence="3" id="KW-0698">rRNA processing</keyword>
<dbReference type="InterPro" id="IPR000836">
    <property type="entry name" value="PRTase_dom"/>
</dbReference>
<name>A0A8H6TD88_MYCCL</name>
<comment type="caution">
    <text evidence="11">The sequence shown here is derived from an EMBL/GenBank/DDBJ whole genome shotgun (WGS) entry which is preliminary data.</text>
</comment>
<evidence type="ECO:0000256" key="5">
    <source>
        <dbReference type="ARBA" id="ARBA00022679"/>
    </source>
</evidence>
<organism evidence="11 12">
    <name type="scientific">Mycena chlorophos</name>
    <name type="common">Agaric fungus</name>
    <name type="synonym">Agaricus chlorophos</name>
    <dbReference type="NCBI Taxonomy" id="658473"/>
    <lineage>
        <taxon>Eukaryota</taxon>
        <taxon>Fungi</taxon>
        <taxon>Dikarya</taxon>
        <taxon>Basidiomycota</taxon>
        <taxon>Agaricomycotina</taxon>
        <taxon>Agaricomycetes</taxon>
        <taxon>Agaricomycetidae</taxon>
        <taxon>Agaricales</taxon>
        <taxon>Marasmiineae</taxon>
        <taxon>Mycenaceae</taxon>
        <taxon>Mycena</taxon>
    </lineage>
</organism>
<dbReference type="Proteomes" id="UP000613580">
    <property type="component" value="Unassembled WGS sequence"/>
</dbReference>
<evidence type="ECO:0000313" key="11">
    <source>
        <dbReference type="EMBL" id="KAF7313690.1"/>
    </source>
</evidence>
<dbReference type="InterPro" id="IPR007823">
    <property type="entry name" value="RRP8"/>
</dbReference>
<reference evidence="11" key="1">
    <citation type="submission" date="2020-05" db="EMBL/GenBank/DDBJ databases">
        <title>Mycena genomes resolve the evolution of fungal bioluminescence.</title>
        <authorList>
            <person name="Tsai I.J."/>
        </authorList>
    </citation>
    <scope>NUCLEOTIDE SEQUENCE</scope>
    <source>
        <strain evidence="11">110903Hualien_Pintung</strain>
    </source>
</reference>
<evidence type="ECO:0000256" key="7">
    <source>
        <dbReference type="ARBA" id="ARBA00023242"/>
    </source>
</evidence>
<evidence type="ECO:0000313" key="12">
    <source>
        <dbReference type="Proteomes" id="UP000613580"/>
    </source>
</evidence>
<dbReference type="SUPFAM" id="SSF53271">
    <property type="entry name" value="PRTase-like"/>
    <property type="match status" value="1"/>
</dbReference>
<dbReference type="Gene3D" id="1.10.10.2150">
    <property type="entry name" value="Ribosomal RNA-processing protein 8, N-terminal domain"/>
    <property type="match status" value="1"/>
</dbReference>
<dbReference type="InterPro" id="IPR029057">
    <property type="entry name" value="PRTase-like"/>
</dbReference>
<evidence type="ECO:0000256" key="9">
    <source>
        <dbReference type="SAM" id="MobiDB-lite"/>
    </source>
</evidence>
<keyword evidence="5 11" id="KW-0808">Transferase</keyword>
<dbReference type="FunFam" id="1.10.10.2150:FF:000001">
    <property type="entry name" value="Ribosomal RNA-processing protein 8"/>
    <property type="match status" value="1"/>
</dbReference>
<dbReference type="GO" id="GO:0005730">
    <property type="term" value="C:nucleolus"/>
    <property type="evidence" value="ECO:0007669"/>
    <property type="project" value="UniProtKB-SubCell"/>
</dbReference>
<dbReference type="Gene3D" id="3.40.50.2020">
    <property type="match status" value="1"/>
</dbReference>
<feature type="region of interest" description="Disordered" evidence="9">
    <location>
        <begin position="1"/>
        <end position="142"/>
    </location>
</feature>
<evidence type="ECO:0000256" key="6">
    <source>
        <dbReference type="ARBA" id="ARBA00022691"/>
    </source>
</evidence>
<dbReference type="Pfam" id="PF14681">
    <property type="entry name" value="UPRTase"/>
    <property type="match status" value="1"/>
</dbReference>
<keyword evidence="6" id="KW-0949">S-adenosyl-L-methionine</keyword>
<dbReference type="GO" id="GO:0042273">
    <property type="term" value="P:ribosomal large subunit biogenesis"/>
    <property type="evidence" value="ECO:0007669"/>
    <property type="project" value="TreeGrafter"/>
</dbReference>
<feature type="compositionally biased region" description="Basic and acidic residues" evidence="9">
    <location>
        <begin position="131"/>
        <end position="142"/>
    </location>
</feature>
<keyword evidence="7" id="KW-0539">Nucleus</keyword>